<evidence type="ECO:0000313" key="4">
    <source>
        <dbReference type="EMBL" id="OEU05666.1"/>
    </source>
</evidence>
<dbReference type="InterPro" id="IPR001478">
    <property type="entry name" value="PDZ"/>
</dbReference>
<proteinExistence type="predicted"/>
<evidence type="ECO:0000313" key="5">
    <source>
        <dbReference type="Proteomes" id="UP000095751"/>
    </source>
</evidence>
<dbReference type="Gene3D" id="2.30.42.10">
    <property type="match status" value="1"/>
</dbReference>
<dbReference type="Proteomes" id="UP000095751">
    <property type="component" value="Unassembled WGS sequence"/>
</dbReference>
<feature type="region of interest" description="Disordered" evidence="2">
    <location>
        <begin position="330"/>
        <end position="375"/>
    </location>
</feature>
<organism evidence="4 5">
    <name type="scientific">Fragilariopsis cylindrus CCMP1102</name>
    <dbReference type="NCBI Taxonomy" id="635003"/>
    <lineage>
        <taxon>Eukaryota</taxon>
        <taxon>Sar</taxon>
        <taxon>Stramenopiles</taxon>
        <taxon>Ochrophyta</taxon>
        <taxon>Bacillariophyta</taxon>
        <taxon>Bacillariophyceae</taxon>
        <taxon>Bacillariophycidae</taxon>
        <taxon>Bacillariales</taxon>
        <taxon>Bacillariaceae</taxon>
        <taxon>Fragilariopsis</taxon>
    </lineage>
</organism>
<dbReference type="OrthoDB" id="49604at2759"/>
<keyword evidence="5" id="KW-1185">Reference proteome</keyword>
<feature type="compositionally biased region" description="Low complexity" evidence="2">
    <location>
        <begin position="207"/>
        <end position="228"/>
    </location>
</feature>
<feature type="compositionally biased region" description="Low complexity" evidence="2">
    <location>
        <begin position="135"/>
        <end position="144"/>
    </location>
</feature>
<dbReference type="EMBL" id="KV784588">
    <property type="protein sequence ID" value="OEU05666.1"/>
    <property type="molecule type" value="Genomic_DNA"/>
</dbReference>
<keyword evidence="1" id="KW-0175">Coiled coil</keyword>
<dbReference type="KEGG" id="fcy:FRACYDRAFT_258716"/>
<feature type="region of interest" description="Disordered" evidence="2">
    <location>
        <begin position="196"/>
        <end position="254"/>
    </location>
</feature>
<feature type="domain" description="PDZ" evidence="3">
    <location>
        <begin position="480"/>
        <end position="537"/>
    </location>
</feature>
<feature type="compositionally biased region" description="Polar residues" evidence="2">
    <location>
        <begin position="145"/>
        <end position="155"/>
    </location>
</feature>
<dbReference type="Pfam" id="PF00595">
    <property type="entry name" value="PDZ"/>
    <property type="match status" value="1"/>
</dbReference>
<name>A0A1E7EIF7_9STRA</name>
<protein>
    <recommendedName>
        <fullName evidence="3">PDZ domain-containing protein</fullName>
    </recommendedName>
</protein>
<evidence type="ECO:0000256" key="1">
    <source>
        <dbReference type="SAM" id="Coils"/>
    </source>
</evidence>
<feature type="compositionally biased region" description="Polar residues" evidence="2">
    <location>
        <begin position="355"/>
        <end position="375"/>
    </location>
</feature>
<dbReference type="PROSITE" id="PS50106">
    <property type="entry name" value="PDZ"/>
    <property type="match status" value="1"/>
</dbReference>
<gene>
    <name evidence="4" type="ORF">FRACYDRAFT_258716</name>
</gene>
<dbReference type="AlphaFoldDB" id="A0A1E7EIF7"/>
<dbReference type="SUPFAM" id="SSF50156">
    <property type="entry name" value="PDZ domain-like"/>
    <property type="match status" value="1"/>
</dbReference>
<dbReference type="InParanoid" id="A0A1E7EIF7"/>
<feature type="region of interest" description="Disordered" evidence="2">
    <location>
        <begin position="47"/>
        <end position="73"/>
    </location>
</feature>
<feature type="region of interest" description="Disordered" evidence="2">
    <location>
        <begin position="275"/>
        <end position="311"/>
    </location>
</feature>
<evidence type="ECO:0000259" key="3">
    <source>
        <dbReference type="PROSITE" id="PS50106"/>
    </source>
</evidence>
<accession>A0A1E7EIF7</accession>
<dbReference type="SMART" id="SM00228">
    <property type="entry name" value="PDZ"/>
    <property type="match status" value="1"/>
</dbReference>
<feature type="region of interest" description="Disordered" evidence="2">
    <location>
        <begin position="128"/>
        <end position="156"/>
    </location>
</feature>
<feature type="compositionally biased region" description="Low complexity" evidence="2">
    <location>
        <begin position="55"/>
        <end position="67"/>
    </location>
</feature>
<dbReference type="CDD" id="cd00136">
    <property type="entry name" value="PDZ_canonical"/>
    <property type="match status" value="1"/>
</dbReference>
<feature type="compositionally biased region" description="Basic and acidic residues" evidence="2">
    <location>
        <begin position="233"/>
        <end position="244"/>
    </location>
</feature>
<evidence type="ECO:0000256" key="2">
    <source>
        <dbReference type="SAM" id="MobiDB-lite"/>
    </source>
</evidence>
<reference evidence="4 5" key="1">
    <citation type="submission" date="2016-09" db="EMBL/GenBank/DDBJ databases">
        <title>Extensive genetic diversity and differential bi-allelic expression allows diatom success in the polar Southern Ocean.</title>
        <authorList>
            <consortium name="DOE Joint Genome Institute"/>
            <person name="Mock T."/>
            <person name="Otillar R.P."/>
            <person name="Strauss J."/>
            <person name="Dupont C."/>
            <person name="Frickenhaus S."/>
            <person name="Maumus F."/>
            <person name="Mcmullan M."/>
            <person name="Sanges R."/>
            <person name="Schmutz J."/>
            <person name="Toseland A."/>
            <person name="Valas R."/>
            <person name="Veluchamy A."/>
            <person name="Ward B.J."/>
            <person name="Allen A."/>
            <person name="Barry K."/>
            <person name="Falciatore A."/>
            <person name="Ferrante M."/>
            <person name="Fortunato A.E."/>
            <person name="Gloeckner G."/>
            <person name="Gruber A."/>
            <person name="Hipkin R."/>
            <person name="Janech M."/>
            <person name="Kroth P."/>
            <person name="Leese F."/>
            <person name="Lindquist E."/>
            <person name="Lyon B.R."/>
            <person name="Martin J."/>
            <person name="Mayer C."/>
            <person name="Parker M."/>
            <person name="Quesneville H."/>
            <person name="Raymond J."/>
            <person name="Uhlig C."/>
            <person name="Valentin K.U."/>
            <person name="Worden A.Z."/>
            <person name="Armbrust E.V."/>
            <person name="Bowler C."/>
            <person name="Green B."/>
            <person name="Moulton V."/>
            <person name="Van Oosterhout C."/>
            <person name="Grigoriev I."/>
        </authorList>
    </citation>
    <scope>NUCLEOTIDE SEQUENCE [LARGE SCALE GENOMIC DNA]</scope>
    <source>
        <strain evidence="4 5">CCMP1102</strain>
    </source>
</reference>
<feature type="coiled-coil region" evidence="1">
    <location>
        <begin position="412"/>
        <end position="439"/>
    </location>
</feature>
<feature type="compositionally biased region" description="Polar residues" evidence="2">
    <location>
        <begin position="280"/>
        <end position="291"/>
    </location>
</feature>
<feature type="compositionally biased region" description="Low complexity" evidence="2">
    <location>
        <begin position="337"/>
        <end position="347"/>
    </location>
</feature>
<dbReference type="InterPro" id="IPR036034">
    <property type="entry name" value="PDZ_sf"/>
</dbReference>
<sequence>MPIPTVRTHSSLSLMTPLEYEDRVVFPSSGSTIDQFSEENVEFPLSLKRNKDSPTGTTGTATTTTNTSIPFDVDSNEPYYDDLKITKIEPLGPRSSAELENEDFTRNPIDLDVWSCDFEDFDRGSDFYRGEESSRSTSLSSSASTHQINNGTPASILSKGARCLDTIKDEVALSTPTTVLQSKVGKDPNAFVAADGIEKDSEKLTPSSPESSKASRSSSKKSTISNLSRKAKNGTDEYRPHHNSGDGNNNYVRSGGLVSPLTKLFESMVIPAVTPEGNESEYSGRTGSKSGSLREVSKSSGVVISDDDDDSGMSASPWLLKEIENTLGPKGVNADISSLSGKSSIRSNHSKSKRQPNNGTRRNGSEASFGSSNSRFSHHDVASIMSAVSSSMSTTDILLDQQPEEISYSTSRSTLEDGIKRLEMQLAALDQDQDNIEDSTSSVTMSSITGASFATSISARSRHTTGRSTKGRRVLVLVPSGKLGVILTDQHDGKGTIISSIKNGSPVDGILKQGDKLIAVDDVRVEKLSCSQITSLIASRADRERRFTVITNSFNQSAAF</sequence>